<dbReference type="Pfam" id="PF02113">
    <property type="entry name" value="Peptidase_S13"/>
    <property type="match status" value="1"/>
</dbReference>
<evidence type="ECO:0000256" key="2">
    <source>
        <dbReference type="ARBA" id="ARBA00022801"/>
    </source>
</evidence>
<evidence type="ECO:0000256" key="1">
    <source>
        <dbReference type="ARBA" id="ARBA00006096"/>
    </source>
</evidence>
<keyword evidence="3" id="KW-0121">Carboxypeptidase</keyword>
<reference evidence="3 4" key="1">
    <citation type="submission" date="2016-08" db="EMBL/GenBank/DDBJ databases">
        <title>Identification and validation of antigenic proteins from Pajaroellobacter abortibovis using de-novo genome sequence assembly and reverse vaccinology.</title>
        <authorList>
            <person name="Welly B.T."/>
            <person name="Miller M.R."/>
            <person name="Stott J.L."/>
            <person name="Blanchard M.T."/>
            <person name="Islas-Trejo A.D."/>
            <person name="O'Rourke S.M."/>
            <person name="Young A.E."/>
            <person name="Medrano J.F."/>
            <person name="Van Eenennaam A.L."/>
        </authorList>
    </citation>
    <scope>NUCLEOTIDE SEQUENCE [LARGE SCALE GENOMIC DNA]</scope>
    <source>
        <strain evidence="3 4">BTF92-0548A/99-0131</strain>
    </source>
</reference>
<accession>A0A1L6MXY2</accession>
<dbReference type="Gene3D" id="3.40.710.10">
    <property type="entry name" value="DD-peptidase/beta-lactamase superfamily"/>
    <property type="match status" value="2"/>
</dbReference>
<evidence type="ECO:0000313" key="3">
    <source>
        <dbReference type="EMBL" id="APS00404.1"/>
    </source>
</evidence>
<sequence length="479" mass="51869">MITSGVARAPSSKVESLPVDPLIQEFEAAVKHLIDNPNFKKARIGISVVEVESGKKWASFQERVLLNPASNAKLYTTAASLSLLLPEYRYETSFGGGLKGGIIEGPLLFRGNGDPSLTTQDVWAMVQELKGLGVKQITGDVLLDQSAYDEETVPPAFEQQPNEWAAFRAPISALALNRNTIAIKICPTAISQPAVVSIDPPGLMAPTGLITVRGQVMTTGRGKNTISLSLMGEGGRLTIGISGVIPMGSSPVRYVRRVEDPTLLAGYVLLHELRKANIAIKGGVKIGRINDVPILVRHQSAPLSQLLYAVGKDSDNFYAEMIFKTLGGGKKRHPARSADGSEVVVQWAEKIGAYEQNMILKNGSGLFDANRVSAASLVQILCTAWRDPKIHAEFIAQLSIAGVDGTLRQRLRELPFQRMIRAKTGSLHDVVALSGYVLSPNKKGPVAFSILFNQVEGKIEQARDAADQLVRAIAKRHWR</sequence>
<dbReference type="EMBL" id="CP016908">
    <property type="protein sequence ID" value="APS00404.1"/>
    <property type="molecule type" value="Genomic_DNA"/>
</dbReference>
<dbReference type="GO" id="GO:0006508">
    <property type="term" value="P:proteolysis"/>
    <property type="evidence" value="ECO:0007669"/>
    <property type="project" value="InterPro"/>
</dbReference>
<dbReference type="NCBIfam" id="TIGR00666">
    <property type="entry name" value="PBP4"/>
    <property type="match status" value="1"/>
</dbReference>
<name>A0A1L6MXY2_9BACT</name>
<dbReference type="Gene3D" id="3.50.80.20">
    <property type="entry name" value="D-Ala-D-Ala carboxypeptidase C, peptidase S13"/>
    <property type="match status" value="1"/>
</dbReference>
<dbReference type="PANTHER" id="PTHR30023">
    <property type="entry name" value="D-ALANYL-D-ALANINE CARBOXYPEPTIDASE"/>
    <property type="match status" value="1"/>
</dbReference>
<dbReference type="GO" id="GO:0000270">
    <property type="term" value="P:peptidoglycan metabolic process"/>
    <property type="evidence" value="ECO:0007669"/>
    <property type="project" value="TreeGrafter"/>
</dbReference>
<gene>
    <name evidence="3" type="ORF">BCY86_06715</name>
</gene>
<keyword evidence="2" id="KW-0378">Hydrolase</keyword>
<dbReference type="Proteomes" id="UP000185544">
    <property type="component" value="Chromosome"/>
</dbReference>
<organism evidence="3 4">
    <name type="scientific">Pajaroellobacter abortibovis</name>
    <dbReference type="NCBI Taxonomy" id="1882918"/>
    <lineage>
        <taxon>Bacteria</taxon>
        <taxon>Pseudomonadati</taxon>
        <taxon>Myxococcota</taxon>
        <taxon>Polyangia</taxon>
        <taxon>Polyangiales</taxon>
        <taxon>Polyangiaceae</taxon>
    </lineage>
</organism>
<dbReference type="InterPro" id="IPR000667">
    <property type="entry name" value="Peptidase_S13"/>
</dbReference>
<protein>
    <submittedName>
        <fullName evidence="3">D-alanyl-D-alanine carboxypeptidase/D-alanyl-D-alanine-endopeptidase</fullName>
    </submittedName>
</protein>
<dbReference type="InterPro" id="IPR012338">
    <property type="entry name" value="Beta-lactam/transpept-like"/>
</dbReference>
<dbReference type="SUPFAM" id="SSF56601">
    <property type="entry name" value="beta-lactamase/transpeptidase-like"/>
    <property type="match status" value="1"/>
</dbReference>
<evidence type="ECO:0000313" key="4">
    <source>
        <dbReference type="Proteomes" id="UP000185544"/>
    </source>
</evidence>
<dbReference type="GO" id="GO:0004185">
    <property type="term" value="F:serine-type carboxypeptidase activity"/>
    <property type="evidence" value="ECO:0007669"/>
    <property type="project" value="InterPro"/>
</dbReference>
<comment type="similarity">
    <text evidence="1">Belongs to the peptidase S13 family.</text>
</comment>
<proteinExistence type="inferred from homology"/>
<keyword evidence="3" id="KW-0645">Protease</keyword>
<dbReference type="PANTHER" id="PTHR30023:SF0">
    <property type="entry name" value="PENICILLIN-SENSITIVE CARBOXYPEPTIDASE A"/>
    <property type="match status" value="1"/>
</dbReference>
<dbReference type="AlphaFoldDB" id="A0A1L6MXY2"/>
<keyword evidence="4" id="KW-1185">Reference proteome</keyword>
<dbReference type="STRING" id="1882918.BCY86_06715"/>
<dbReference type="PRINTS" id="PR00922">
    <property type="entry name" value="DADACBPTASE3"/>
</dbReference>
<dbReference type="KEGG" id="pabo:BCY86_06715"/>